<dbReference type="FunFam" id="3.10.120.10:FF:000018">
    <property type="entry name" value="Heme/steroid binding domain protein, putative"/>
    <property type="match status" value="1"/>
</dbReference>
<comment type="similarity">
    <text evidence="1">Belongs to the cytochrome b5 family. MAPR subfamily.</text>
</comment>
<dbReference type="InterPro" id="IPR001199">
    <property type="entry name" value="Cyt_B5-like_heme/steroid-bd"/>
</dbReference>
<feature type="region of interest" description="Disordered" evidence="2">
    <location>
        <begin position="1"/>
        <end position="47"/>
    </location>
</feature>
<dbReference type="PANTHER" id="PTHR10281:SF76">
    <property type="entry name" value="CALCUTTA CUP-RELATED"/>
    <property type="match status" value="1"/>
</dbReference>
<dbReference type="InterPro" id="IPR050577">
    <property type="entry name" value="MAPR/NEUFC/NENF-like"/>
</dbReference>
<protein>
    <recommendedName>
        <fullName evidence="3">Cytochrome b5 heme-binding domain-containing protein</fullName>
    </recommendedName>
</protein>
<feature type="compositionally biased region" description="Basic and acidic residues" evidence="2">
    <location>
        <begin position="242"/>
        <end position="252"/>
    </location>
</feature>
<feature type="compositionally biased region" description="Basic and acidic residues" evidence="2">
    <location>
        <begin position="1"/>
        <end position="14"/>
    </location>
</feature>
<reference evidence="5" key="1">
    <citation type="submission" date="2017-02" db="EMBL/GenBank/DDBJ databases">
        <authorList>
            <person name="Tafer H."/>
            <person name="Lopandic K."/>
        </authorList>
    </citation>
    <scope>NUCLEOTIDE SEQUENCE [LARGE SCALE GENOMIC DNA]</scope>
    <source>
        <strain evidence="5">CBS 366.77</strain>
    </source>
</reference>
<comment type="caution">
    <text evidence="4">The sequence shown here is derived from an EMBL/GenBank/DDBJ whole genome shotgun (WGS) entry which is preliminary data.</text>
</comment>
<dbReference type="GO" id="GO:0012505">
    <property type="term" value="C:endomembrane system"/>
    <property type="evidence" value="ECO:0007669"/>
    <property type="project" value="TreeGrafter"/>
</dbReference>
<dbReference type="InterPro" id="IPR036400">
    <property type="entry name" value="Cyt_B5-like_heme/steroid_sf"/>
</dbReference>
<dbReference type="SMART" id="SM01117">
    <property type="entry name" value="Cyt-b5"/>
    <property type="match status" value="1"/>
</dbReference>
<evidence type="ECO:0000256" key="2">
    <source>
        <dbReference type="SAM" id="MobiDB-lite"/>
    </source>
</evidence>
<dbReference type="Pfam" id="PF00173">
    <property type="entry name" value="Cyt-b5"/>
    <property type="match status" value="1"/>
</dbReference>
<dbReference type="Proteomes" id="UP000266188">
    <property type="component" value="Unassembled WGS sequence"/>
</dbReference>
<dbReference type="OrthoDB" id="10257697at2759"/>
<feature type="domain" description="Cytochrome b5 heme-binding" evidence="3">
    <location>
        <begin position="105"/>
        <end position="191"/>
    </location>
</feature>
<evidence type="ECO:0000256" key="1">
    <source>
        <dbReference type="ARBA" id="ARBA00038357"/>
    </source>
</evidence>
<dbReference type="GO" id="GO:0016020">
    <property type="term" value="C:membrane"/>
    <property type="evidence" value="ECO:0007669"/>
    <property type="project" value="TreeGrafter"/>
</dbReference>
<gene>
    <name evidence="4" type="ORF">PHISCL_08948</name>
</gene>
<dbReference type="EMBL" id="MVGC01000504">
    <property type="protein sequence ID" value="RJE18718.1"/>
    <property type="molecule type" value="Genomic_DNA"/>
</dbReference>
<sequence length="264" mass="30196">MSELRQRHIPKPDSDDLTQPPPEDTENESENDDEEEFDVEVEEEEEENNAGISLLDIIRVLVTLVLASCGLSYYMTSSESLLWGYRPWFTRWPVLMRYIEGPLNLTPTELSLYNGTNPSLPIYLAVNGSIFDVSANPMIYGPGGSYNFFTGKDATRAFVTGCFKEDLTPDLSGVEEMFIPIDDEDEIASLTAAQRKMRREQDVRLARAKVNKTVAHWENFFRNHKKYFQVGRVVSVDEVDGEGEKRPRELCEAARMSRPKRRDI</sequence>
<keyword evidence="5" id="KW-1185">Reference proteome</keyword>
<feature type="compositionally biased region" description="Acidic residues" evidence="2">
    <location>
        <begin position="23"/>
        <end position="47"/>
    </location>
</feature>
<organism evidence="4 5">
    <name type="scientific">Aspergillus sclerotialis</name>
    <dbReference type="NCBI Taxonomy" id="2070753"/>
    <lineage>
        <taxon>Eukaryota</taxon>
        <taxon>Fungi</taxon>
        <taxon>Dikarya</taxon>
        <taxon>Ascomycota</taxon>
        <taxon>Pezizomycotina</taxon>
        <taxon>Eurotiomycetes</taxon>
        <taxon>Eurotiomycetidae</taxon>
        <taxon>Eurotiales</taxon>
        <taxon>Aspergillaceae</taxon>
        <taxon>Aspergillus</taxon>
        <taxon>Aspergillus subgen. Polypaecilum</taxon>
    </lineage>
</organism>
<evidence type="ECO:0000313" key="4">
    <source>
        <dbReference type="EMBL" id="RJE18718.1"/>
    </source>
</evidence>
<name>A0A3A2Z6J2_9EURO</name>
<proteinExistence type="inferred from homology"/>
<dbReference type="AlphaFoldDB" id="A0A3A2Z6J2"/>
<evidence type="ECO:0000313" key="5">
    <source>
        <dbReference type="Proteomes" id="UP000266188"/>
    </source>
</evidence>
<feature type="region of interest" description="Disordered" evidence="2">
    <location>
        <begin position="242"/>
        <end position="264"/>
    </location>
</feature>
<accession>A0A3A2Z6J2</accession>
<dbReference type="PANTHER" id="PTHR10281">
    <property type="entry name" value="MEMBRANE-ASSOCIATED PROGESTERONE RECEPTOR COMPONENT-RELATED"/>
    <property type="match status" value="1"/>
</dbReference>
<dbReference type="SUPFAM" id="SSF55856">
    <property type="entry name" value="Cytochrome b5-like heme/steroid binding domain"/>
    <property type="match status" value="1"/>
</dbReference>
<dbReference type="Gene3D" id="3.10.120.10">
    <property type="entry name" value="Cytochrome b5-like heme/steroid binding domain"/>
    <property type="match status" value="1"/>
</dbReference>
<evidence type="ECO:0000259" key="3">
    <source>
        <dbReference type="SMART" id="SM01117"/>
    </source>
</evidence>